<dbReference type="EMBL" id="BDOQ01000002">
    <property type="protein sequence ID" value="GBG12902.1"/>
    <property type="molecule type" value="Genomic_DNA"/>
</dbReference>
<organism evidence="11 12">
    <name type="scientific">Novimethylophilus kurashikiensis</name>
    <dbReference type="NCBI Taxonomy" id="1825523"/>
    <lineage>
        <taxon>Bacteria</taxon>
        <taxon>Pseudomonadati</taxon>
        <taxon>Pseudomonadota</taxon>
        <taxon>Betaproteobacteria</taxon>
        <taxon>Nitrosomonadales</taxon>
        <taxon>Methylophilaceae</taxon>
        <taxon>Novimethylophilus</taxon>
    </lineage>
</organism>
<dbReference type="PANTHER" id="PTHR30616">
    <property type="entry name" value="UNCHARACTERIZED PROTEIN YFIH"/>
    <property type="match status" value="1"/>
</dbReference>
<proteinExistence type="inferred from homology"/>
<dbReference type="NCBIfam" id="TIGR00726">
    <property type="entry name" value="peptidoglycan editing factor PgeF"/>
    <property type="match status" value="1"/>
</dbReference>
<dbReference type="AlphaFoldDB" id="A0A2R5F2X4"/>
<comment type="catalytic activity">
    <reaction evidence="8">
        <text>adenosine + phosphate = alpha-D-ribose 1-phosphate + adenine</text>
        <dbReference type="Rhea" id="RHEA:27642"/>
        <dbReference type="ChEBI" id="CHEBI:16335"/>
        <dbReference type="ChEBI" id="CHEBI:16708"/>
        <dbReference type="ChEBI" id="CHEBI:43474"/>
        <dbReference type="ChEBI" id="CHEBI:57720"/>
        <dbReference type="EC" id="2.4.2.1"/>
    </reaction>
    <physiologicalReaction direction="left-to-right" evidence="8">
        <dbReference type="Rhea" id="RHEA:27643"/>
    </physiologicalReaction>
</comment>
<dbReference type="RefSeq" id="WP_109014123.1">
    <property type="nucleotide sequence ID" value="NZ_BDOQ01000002.1"/>
</dbReference>
<evidence type="ECO:0000256" key="2">
    <source>
        <dbReference type="ARBA" id="ARBA00007353"/>
    </source>
</evidence>
<dbReference type="CDD" id="cd16833">
    <property type="entry name" value="YfiH"/>
    <property type="match status" value="1"/>
</dbReference>
<dbReference type="SUPFAM" id="SSF64438">
    <property type="entry name" value="CNF1/YfiH-like putative cysteine hydrolases"/>
    <property type="match status" value="1"/>
</dbReference>
<dbReference type="PANTHER" id="PTHR30616:SF2">
    <property type="entry name" value="PURINE NUCLEOSIDE PHOSPHORYLASE LACC1"/>
    <property type="match status" value="1"/>
</dbReference>
<evidence type="ECO:0000256" key="7">
    <source>
        <dbReference type="ARBA" id="ARBA00047989"/>
    </source>
</evidence>
<evidence type="ECO:0000313" key="12">
    <source>
        <dbReference type="Proteomes" id="UP000245081"/>
    </source>
</evidence>
<dbReference type="Proteomes" id="UP000245081">
    <property type="component" value="Unassembled WGS sequence"/>
</dbReference>
<dbReference type="InterPro" id="IPR003730">
    <property type="entry name" value="Cu_polyphenol_OxRdtase"/>
</dbReference>
<evidence type="ECO:0000313" key="11">
    <source>
        <dbReference type="EMBL" id="GBG12902.1"/>
    </source>
</evidence>
<dbReference type="GO" id="GO:0005507">
    <property type="term" value="F:copper ion binding"/>
    <property type="evidence" value="ECO:0007669"/>
    <property type="project" value="TreeGrafter"/>
</dbReference>
<evidence type="ECO:0000256" key="10">
    <source>
        <dbReference type="RuleBase" id="RU361274"/>
    </source>
</evidence>
<sequence>MKNNFIVPEWPAPANVHALQTTRLGGLSRPPYDSLNLGSHVGDEPLIVERNRNLLNPYMPSEPVWLEQVHGTHVVLAETAGCLPKGDACVARADNAVCAIMTADCLPVLLCAEDGSVVGAAHAGWRGLADGVIEQTVDAMQVGGNRLLAWLGPAIGPDSFEVGEDVRAAFIEHNPAAGQAFKPDPTTPGKFLADLYVLARQRLDAVGVARIYGGEYCTYSDSQRFYSYRRDGRTGRMASLIWKA</sequence>
<keyword evidence="3" id="KW-0808">Transferase</keyword>
<gene>
    <name evidence="11" type="primary">yfiH</name>
    <name evidence="11" type="ORF">NMK_0438</name>
</gene>
<comment type="similarity">
    <text evidence="2 10">Belongs to the purine nucleoside phosphorylase YfiH/LACC1 family.</text>
</comment>
<evidence type="ECO:0000256" key="9">
    <source>
        <dbReference type="ARBA" id="ARBA00049893"/>
    </source>
</evidence>
<dbReference type="OrthoDB" id="4279at2"/>
<reference evidence="11 12" key="1">
    <citation type="journal article" date="2018" name="Environ. Microbiol.">
        <title>Isolation and genomic characterization of Novimethylophilus kurashikiensis gen. nov. sp. nov., a new lanthanide-dependent methylotrophic species of Methylophilaceae.</title>
        <authorList>
            <person name="Lv H."/>
            <person name="Sahin N."/>
            <person name="Tani A."/>
        </authorList>
    </citation>
    <scope>NUCLEOTIDE SEQUENCE [LARGE SCALE GENOMIC DNA]</scope>
    <source>
        <strain evidence="11 12">La2-4</strain>
    </source>
</reference>
<evidence type="ECO:0000256" key="8">
    <source>
        <dbReference type="ARBA" id="ARBA00048968"/>
    </source>
</evidence>
<keyword evidence="5" id="KW-0378">Hydrolase</keyword>
<evidence type="ECO:0000256" key="4">
    <source>
        <dbReference type="ARBA" id="ARBA00022723"/>
    </source>
</evidence>
<keyword evidence="12" id="KW-1185">Reference proteome</keyword>
<dbReference type="InterPro" id="IPR038371">
    <property type="entry name" value="Cu_polyphenol_OxRdtase_sf"/>
</dbReference>
<keyword evidence="6" id="KW-0862">Zinc</keyword>
<protein>
    <recommendedName>
        <fullName evidence="10">Purine nucleoside phosphorylase</fullName>
    </recommendedName>
</protein>
<dbReference type="GO" id="GO:0016787">
    <property type="term" value="F:hydrolase activity"/>
    <property type="evidence" value="ECO:0007669"/>
    <property type="project" value="UniProtKB-KW"/>
</dbReference>
<keyword evidence="4" id="KW-0479">Metal-binding</keyword>
<evidence type="ECO:0000256" key="1">
    <source>
        <dbReference type="ARBA" id="ARBA00000553"/>
    </source>
</evidence>
<name>A0A2R5F2X4_9PROT</name>
<evidence type="ECO:0000256" key="3">
    <source>
        <dbReference type="ARBA" id="ARBA00022679"/>
    </source>
</evidence>
<comment type="caution">
    <text evidence="11">The sequence shown here is derived from an EMBL/GenBank/DDBJ whole genome shotgun (WGS) entry which is preliminary data.</text>
</comment>
<dbReference type="InterPro" id="IPR011324">
    <property type="entry name" value="Cytotoxic_necrot_fac-like_cat"/>
</dbReference>
<evidence type="ECO:0000256" key="6">
    <source>
        <dbReference type="ARBA" id="ARBA00022833"/>
    </source>
</evidence>
<dbReference type="Gene3D" id="3.60.140.10">
    <property type="entry name" value="CNF1/YfiH-like putative cysteine hydrolases"/>
    <property type="match status" value="1"/>
</dbReference>
<accession>A0A2R5F2X4</accession>
<dbReference type="GO" id="GO:0017061">
    <property type="term" value="F:S-methyl-5-thioadenosine phosphorylase activity"/>
    <property type="evidence" value="ECO:0007669"/>
    <property type="project" value="UniProtKB-EC"/>
</dbReference>
<evidence type="ECO:0000256" key="5">
    <source>
        <dbReference type="ARBA" id="ARBA00022801"/>
    </source>
</evidence>
<dbReference type="Pfam" id="PF02578">
    <property type="entry name" value="Cu-oxidase_4"/>
    <property type="match status" value="1"/>
</dbReference>
<comment type="catalytic activity">
    <reaction evidence="1">
        <text>inosine + phosphate = alpha-D-ribose 1-phosphate + hypoxanthine</text>
        <dbReference type="Rhea" id="RHEA:27646"/>
        <dbReference type="ChEBI" id="CHEBI:17368"/>
        <dbReference type="ChEBI" id="CHEBI:17596"/>
        <dbReference type="ChEBI" id="CHEBI:43474"/>
        <dbReference type="ChEBI" id="CHEBI:57720"/>
        <dbReference type="EC" id="2.4.2.1"/>
    </reaction>
    <physiologicalReaction direction="left-to-right" evidence="1">
        <dbReference type="Rhea" id="RHEA:27647"/>
    </physiologicalReaction>
</comment>
<comment type="catalytic activity">
    <reaction evidence="9">
        <text>S-methyl-5'-thioadenosine + phosphate = 5-(methylsulfanyl)-alpha-D-ribose 1-phosphate + adenine</text>
        <dbReference type="Rhea" id="RHEA:11852"/>
        <dbReference type="ChEBI" id="CHEBI:16708"/>
        <dbReference type="ChEBI" id="CHEBI:17509"/>
        <dbReference type="ChEBI" id="CHEBI:43474"/>
        <dbReference type="ChEBI" id="CHEBI:58533"/>
        <dbReference type="EC" id="2.4.2.28"/>
    </reaction>
    <physiologicalReaction direction="left-to-right" evidence="9">
        <dbReference type="Rhea" id="RHEA:11853"/>
    </physiologicalReaction>
</comment>
<comment type="catalytic activity">
    <reaction evidence="7">
        <text>adenosine + H2O + H(+) = inosine + NH4(+)</text>
        <dbReference type="Rhea" id="RHEA:24408"/>
        <dbReference type="ChEBI" id="CHEBI:15377"/>
        <dbReference type="ChEBI" id="CHEBI:15378"/>
        <dbReference type="ChEBI" id="CHEBI:16335"/>
        <dbReference type="ChEBI" id="CHEBI:17596"/>
        <dbReference type="ChEBI" id="CHEBI:28938"/>
        <dbReference type="EC" id="3.5.4.4"/>
    </reaction>
    <physiologicalReaction direction="left-to-right" evidence="7">
        <dbReference type="Rhea" id="RHEA:24409"/>
    </physiologicalReaction>
</comment>